<keyword evidence="3" id="KW-1185">Reference proteome</keyword>
<dbReference type="InterPro" id="IPR021994">
    <property type="entry name" value="DUF3592"/>
</dbReference>
<feature type="domain" description="DUF3592" evidence="1">
    <location>
        <begin position="42"/>
        <end position="109"/>
    </location>
</feature>
<dbReference type="Pfam" id="PF12158">
    <property type="entry name" value="DUF3592"/>
    <property type="match status" value="1"/>
</dbReference>
<accession>A0A426UWR2</accession>
<protein>
    <submittedName>
        <fullName evidence="2">DUF3592 domain-containing protein</fullName>
    </submittedName>
</protein>
<evidence type="ECO:0000313" key="3">
    <source>
        <dbReference type="Proteomes" id="UP000269265"/>
    </source>
</evidence>
<proteinExistence type="predicted"/>
<reference evidence="2 3" key="1">
    <citation type="submission" date="2018-12" db="EMBL/GenBank/DDBJ databases">
        <title>The whole draft genome of Aquabacterium sp. SJQ9.</title>
        <authorList>
            <person name="Sun L."/>
            <person name="Gao X."/>
            <person name="Chen W."/>
            <person name="Huang K."/>
        </authorList>
    </citation>
    <scope>NUCLEOTIDE SEQUENCE [LARGE SCALE GENOMIC DNA]</scope>
    <source>
        <strain evidence="2 3">SJQ9</strain>
    </source>
</reference>
<evidence type="ECO:0000259" key="1">
    <source>
        <dbReference type="Pfam" id="PF12158"/>
    </source>
</evidence>
<sequence>MTPAAKAILAITGLVTTLVVFALASRARKDEQAHLLRNGVRVTGTVLSISRESDRAGMPMVMRYQFTPEGQSNVIQGQCPASVFSPYKPGDTAVVCYNKALPSSSVILSPKGKPL</sequence>
<comment type="caution">
    <text evidence="2">The sequence shown here is derived from an EMBL/GenBank/DDBJ whole genome shotgun (WGS) entry which is preliminary data.</text>
</comment>
<dbReference type="AlphaFoldDB" id="A0A426UWR2"/>
<organism evidence="2 3">
    <name type="scientific">Aquabacterium soli</name>
    <dbReference type="NCBI Taxonomy" id="2493092"/>
    <lineage>
        <taxon>Bacteria</taxon>
        <taxon>Pseudomonadati</taxon>
        <taxon>Pseudomonadota</taxon>
        <taxon>Betaproteobacteria</taxon>
        <taxon>Burkholderiales</taxon>
        <taxon>Aquabacterium</taxon>
    </lineage>
</organism>
<dbReference type="Proteomes" id="UP000269265">
    <property type="component" value="Unassembled WGS sequence"/>
</dbReference>
<dbReference type="EMBL" id="RSED01000088">
    <property type="protein sequence ID" value="RRR98826.1"/>
    <property type="molecule type" value="Genomic_DNA"/>
</dbReference>
<name>A0A426UWR2_9BURK</name>
<evidence type="ECO:0000313" key="2">
    <source>
        <dbReference type="EMBL" id="RRR98826.1"/>
    </source>
</evidence>
<dbReference type="RefSeq" id="WP_125245682.1">
    <property type="nucleotide sequence ID" value="NZ_RSED01000088.1"/>
</dbReference>
<gene>
    <name evidence="2" type="ORF">EIP75_23905</name>
</gene>